<dbReference type="SMART" id="SM00717">
    <property type="entry name" value="SANT"/>
    <property type="match status" value="5"/>
</dbReference>
<dbReference type="PANTHER" id="PTHR46621:SF1">
    <property type="entry name" value="SNRNA-ACTIVATING PROTEIN COMPLEX SUBUNIT 4"/>
    <property type="match status" value="1"/>
</dbReference>
<feature type="domain" description="Myb-like" evidence="8">
    <location>
        <begin position="429"/>
        <end position="472"/>
    </location>
</feature>
<dbReference type="GO" id="GO:0042796">
    <property type="term" value="P:snRNA transcription by RNA polymerase III"/>
    <property type="evidence" value="ECO:0007669"/>
    <property type="project" value="TreeGrafter"/>
</dbReference>
<dbReference type="SUPFAM" id="SSF46689">
    <property type="entry name" value="Homeodomain-like"/>
    <property type="match status" value="3"/>
</dbReference>
<feature type="coiled-coil region" evidence="6">
    <location>
        <begin position="67"/>
        <end position="112"/>
    </location>
</feature>
<evidence type="ECO:0000256" key="1">
    <source>
        <dbReference type="ARBA" id="ARBA00004123"/>
    </source>
</evidence>
<evidence type="ECO:0000259" key="9">
    <source>
        <dbReference type="PROSITE" id="PS51294"/>
    </source>
</evidence>
<dbReference type="InterPro" id="IPR001005">
    <property type="entry name" value="SANT/Myb"/>
</dbReference>
<evidence type="ECO:0000256" key="3">
    <source>
        <dbReference type="ARBA" id="ARBA00023125"/>
    </source>
</evidence>
<dbReference type="AlphaFoldDB" id="A0A9Q0MRX7"/>
<evidence type="ECO:0000313" key="10">
    <source>
        <dbReference type="EMBL" id="KAJ6635824.1"/>
    </source>
</evidence>
<evidence type="ECO:0000256" key="6">
    <source>
        <dbReference type="SAM" id="Coils"/>
    </source>
</evidence>
<dbReference type="CDD" id="cd00167">
    <property type="entry name" value="SANT"/>
    <property type="match status" value="3"/>
</dbReference>
<evidence type="ECO:0000256" key="5">
    <source>
        <dbReference type="ARBA" id="ARBA00023242"/>
    </source>
</evidence>
<organism evidence="10 11">
    <name type="scientific">Pseudolycoriella hygida</name>
    <dbReference type="NCBI Taxonomy" id="35572"/>
    <lineage>
        <taxon>Eukaryota</taxon>
        <taxon>Metazoa</taxon>
        <taxon>Ecdysozoa</taxon>
        <taxon>Arthropoda</taxon>
        <taxon>Hexapoda</taxon>
        <taxon>Insecta</taxon>
        <taxon>Pterygota</taxon>
        <taxon>Neoptera</taxon>
        <taxon>Endopterygota</taxon>
        <taxon>Diptera</taxon>
        <taxon>Nematocera</taxon>
        <taxon>Sciaroidea</taxon>
        <taxon>Sciaridae</taxon>
        <taxon>Pseudolycoriella</taxon>
    </lineage>
</organism>
<keyword evidence="3" id="KW-0238">DNA-binding</keyword>
<dbReference type="InterPro" id="IPR009057">
    <property type="entry name" value="Homeodomain-like_sf"/>
</dbReference>
<dbReference type="EMBL" id="WJQU01000004">
    <property type="protein sequence ID" value="KAJ6635824.1"/>
    <property type="molecule type" value="Genomic_DNA"/>
</dbReference>
<dbReference type="GO" id="GO:0001006">
    <property type="term" value="F:RNA polymerase III type 3 promoter sequence-specific DNA binding"/>
    <property type="evidence" value="ECO:0007669"/>
    <property type="project" value="TreeGrafter"/>
</dbReference>
<reference evidence="10" key="1">
    <citation type="submission" date="2022-07" db="EMBL/GenBank/DDBJ databases">
        <authorList>
            <person name="Trinca V."/>
            <person name="Uliana J.V.C."/>
            <person name="Torres T.T."/>
            <person name="Ward R.J."/>
            <person name="Monesi N."/>
        </authorList>
    </citation>
    <scope>NUCLEOTIDE SEQUENCE</scope>
    <source>
        <strain evidence="10">HSMRA1968</strain>
        <tissue evidence="10">Whole embryos</tissue>
    </source>
</reference>
<protein>
    <submittedName>
        <fullName evidence="10">Myb-like protein L</fullName>
    </submittedName>
</protein>
<dbReference type="GO" id="GO:0042795">
    <property type="term" value="P:snRNA transcription by RNA polymerase II"/>
    <property type="evidence" value="ECO:0007669"/>
    <property type="project" value="TreeGrafter"/>
</dbReference>
<feature type="domain" description="Myb-like" evidence="8">
    <location>
        <begin position="260"/>
        <end position="311"/>
    </location>
</feature>
<keyword evidence="2" id="KW-0805">Transcription regulation</keyword>
<dbReference type="Proteomes" id="UP001151699">
    <property type="component" value="Chromosome C"/>
</dbReference>
<comment type="caution">
    <text evidence="10">The sequence shown here is derived from an EMBL/GenBank/DDBJ whole genome shotgun (WGS) entry which is preliminary data.</text>
</comment>
<feature type="domain" description="HTH myb-type" evidence="9">
    <location>
        <begin position="369"/>
        <end position="424"/>
    </location>
</feature>
<feature type="domain" description="HTH myb-type" evidence="9">
    <location>
        <begin position="260"/>
        <end position="315"/>
    </location>
</feature>
<proteinExistence type="predicted"/>
<feature type="region of interest" description="Disordered" evidence="7">
    <location>
        <begin position="13"/>
        <end position="33"/>
    </location>
</feature>
<feature type="domain" description="Myb-like" evidence="8">
    <location>
        <begin position="369"/>
        <end position="420"/>
    </location>
</feature>
<dbReference type="PANTHER" id="PTHR46621">
    <property type="entry name" value="SNRNA-ACTIVATING PROTEIN COMPLEX SUBUNIT 4"/>
    <property type="match status" value="1"/>
</dbReference>
<dbReference type="InterPro" id="IPR051575">
    <property type="entry name" value="Myb-like_DNA-bd"/>
</dbReference>
<name>A0A9Q0MRX7_9DIPT</name>
<feature type="domain" description="HTH myb-type" evidence="9">
    <location>
        <begin position="429"/>
        <end position="476"/>
    </location>
</feature>
<comment type="subcellular location">
    <subcellularLocation>
        <location evidence="1">Nucleus</location>
    </subcellularLocation>
</comment>
<feature type="domain" description="Myb-like" evidence="8">
    <location>
        <begin position="321"/>
        <end position="368"/>
    </location>
</feature>
<evidence type="ECO:0000256" key="2">
    <source>
        <dbReference type="ARBA" id="ARBA00023015"/>
    </source>
</evidence>
<feature type="compositionally biased region" description="Acidic residues" evidence="7">
    <location>
        <begin position="14"/>
        <end position="33"/>
    </location>
</feature>
<gene>
    <name evidence="10" type="primary">mybL</name>
    <name evidence="10" type="ORF">Bhyg_14410</name>
</gene>
<dbReference type="Gene3D" id="1.10.10.60">
    <property type="entry name" value="Homeodomain-like"/>
    <property type="match status" value="4"/>
</dbReference>
<dbReference type="InterPro" id="IPR017930">
    <property type="entry name" value="Myb_dom"/>
</dbReference>
<evidence type="ECO:0000313" key="11">
    <source>
        <dbReference type="Proteomes" id="UP001151699"/>
    </source>
</evidence>
<dbReference type="PROSITE" id="PS50090">
    <property type="entry name" value="MYB_LIKE"/>
    <property type="match status" value="4"/>
</dbReference>
<evidence type="ECO:0000256" key="7">
    <source>
        <dbReference type="SAM" id="MobiDB-lite"/>
    </source>
</evidence>
<dbReference type="OrthoDB" id="7732024at2759"/>
<dbReference type="GO" id="GO:0005634">
    <property type="term" value="C:nucleus"/>
    <property type="evidence" value="ECO:0007669"/>
    <property type="project" value="UniProtKB-SubCell"/>
</dbReference>
<keyword evidence="6" id="KW-0175">Coiled coil</keyword>
<sequence>MFQVKTDIGFDGIESADEENSNSNDDTETEESNDLSFAIAPKDYVNEAKTLIYANETITNENALAINQQLQLYLKEVKRKLEALLITCREKYNSNERLKERIKSEMNAAKKDLRSMSYSFCGKPYFKQMDLFSAPLNSDYLYRKNVQHEYFPIDHLDAYKPWSAKDKLFLINGVKDQVLKFLKSNQKDLARQVKSNTRQGAKKRKSILDDRSWENRKLHEMLEVTNGTDFQIDWFTISTKDLDDRHSVNECMGIWMNNLMPSLNRLKWTEEDDDKLLKVAEEFNCQNWEFIGKEMDGRSGYDCIIRYQGLINDQNVLRNCRWTKQEDQALKKAVETCRIGSFIPWSKVGEKLHMRTKMQAYHRYMFTLRPNIKKEKFTVEEDCIITAAIKQYGKNFHKISANLLPGRTLVQIRHRYCNVLKHVDKFKEWSVEDDIKLMELTEQLGTSDWANISKQLIHHTRLSCRSRYITIKKFLGKNPHKEVKDVPRRARKQSTNVKEDNWMEEIINYKKKKFADTLMAEHAGRPNTVAGIDFHEYFKFSYNFQLEPMCGADDPASDKCRAMSYILENTVYPKDHKLFYGETDCRIDMASMIISEDTDEYLFPPEWSTVLLLRGLSILFTDTKEKPKYVYNDTPALQLFRKRFFMLLYSTAVASHTTIAETETETEEGQETDSTIAIFPPDFGMFESKRRKH</sequence>
<keyword evidence="5" id="KW-0539">Nucleus</keyword>
<dbReference type="GO" id="GO:0000978">
    <property type="term" value="F:RNA polymerase II cis-regulatory region sequence-specific DNA binding"/>
    <property type="evidence" value="ECO:0007669"/>
    <property type="project" value="TreeGrafter"/>
</dbReference>
<evidence type="ECO:0000256" key="4">
    <source>
        <dbReference type="ARBA" id="ARBA00023163"/>
    </source>
</evidence>
<accession>A0A9Q0MRX7</accession>
<keyword evidence="4" id="KW-0804">Transcription</keyword>
<keyword evidence="11" id="KW-1185">Reference proteome</keyword>
<dbReference type="Pfam" id="PF00249">
    <property type="entry name" value="Myb_DNA-binding"/>
    <property type="match status" value="4"/>
</dbReference>
<dbReference type="PROSITE" id="PS51294">
    <property type="entry name" value="HTH_MYB"/>
    <property type="match status" value="3"/>
</dbReference>
<evidence type="ECO:0000259" key="8">
    <source>
        <dbReference type="PROSITE" id="PS50090"/>
    </source>
</evidence>
<dbReference type="GO" id="GO:0019185">
    <property type="term" value="C:snRNA-activating protein complex"/>
    <property type="evidence" value="ECO:0007669"/>
    <property type="project" value="TreeGrafter"/>
</dbReference>